<reference evidence="4 5" key="1">
    <citation type="journal article" date="2015" name="Genome Announc.">
        <title>Expanding the biotechnology potential of lactobacilli through comparative genomics of 213 strains and associated genera.</title>
        <authorList>
            <person name="Sun Z."/>
            <person name="Harris H.M."/>
            <person name="McCann A."/>
            <person name="Guo C."/>
            <person name="Argimon S."/>
            <person name="Zhang W."/>
            <person name="Yang X."/>
            <person name="Jeffery I.B."/>
            <person name="Cooney J.C."/>
            <person name="Kagawa T.F."/>
            <person name="Liu W."/>
            <person name="Song Y."/>
            <person name="Salvetti E."/>
            <person name="Wrobel A."/>
            <person name="Rasinkangas P."/>
            <person name="Parkhill J."/>
            <person name="Rea M.C."/>
            <person name="O'Sullivan O."/>
            <person name="Ritari J."/>
            <person name="Douillard F.P."/>
            <person name="Paul Ross R."/>
            <person name="Yang R."/>
            <person name="Briner A.E."/>
            <person name="Felis G.E."/>
            <person name="de Vos W.M."/>
            <person name="Barrangou R."/>
            <person name="Klaenhammer T.R."/>
            <person name="Caufield P.W."/>
            <person name="Cui Y."/>
            <person name="Zhang H."/>
            <person name="O'Toole P.W."/>
        </authorList>
    </citation>
    <scope>NUCLEOTIDE SEQUENCE [LARGE SCALE GENOMIC DNA]</scope>
    <source>
        <strain evidence="4 5">DSM 19394</strain>
    </source>
</reference>
<keyword evidence="5" id="KW-1185">Reference proteome</keyword>
<feature type="transmembrane region" description="Helical" evidence="1">
    <location>
        <begin position="321"/>
        <end position="342"/>
    </location>
</feature>
<evidence type="ECO:0000313" key="5">
    <source>
        <dbReference type="Proteomes" id="UP000051955"/>
    </source>
</evidence>
<evidence type="ECO:0000259" key="3">
    <source>
        <dbReference type="Pfam" id="PF11797"/>
    </source>
</evidence>
<sequence>MIILLLKKWRPYLLMLSLMGALGVGLLPNTTVRAATGPTTNGAFTVSPVLPQDNRQSASYFDFASHPGQHRTLQLKVTNQSAHAQVYHVTPRLASTNTNGYLDYGHDNHNPALPAQTTALFQPSRGQTVQVSPGQTQTVHFTFKAPTKAFAGILLGGFTVGQRERPTTHLKGTGIVAATEYVVALRTYNHQPRRLNRSQVTFQTAQYRLIHAQPQIVMRVANRTPALVSQGKLAARVVNDAGKAVAKVNLSSLLFAPQDTFNLNLDLATHQLPAGRYTLAGHLATRGGFDYPISLPVTVTKQQANSVSRHAVVAPSKPTNWWLVTTMVLAGMLIGVGGLEFYRFRRHLASRK</sequence>
<dbReference type="Pfam" id="PF06030">
    <property type="entry name" value="WxLIP_PGBD"/>
    <property type="match status" value="1"/>
</dbReference>
<accession>A0A0R1LPF9</accession>
<evidence type="ECO:0000259" key="2">
    <source>
        <dbReference type="Pfam" id="PF06030"/>
    </source>
</evidence>
<protein>
    <submittedName>
        <fullName evidence="4">Uncharacterized protein</fullName>
    </submittedName>
</protein>
<evidence type="ECO:0000256" key="1">
    <source>
        <dbReference type="SAM" id="Phobius"/>
    </source>
</evidence>
<proteinExistence type="predicted"/>
<feature type="domain" description="WxL Interacting Protein peptidoglycan binding" evidence="2">
    <location>
        <begin position="44"/>
        <end position="160"/>
    </location>
</feature>
<keyword evidence="1" id="KW-0472">Membrane</keyword>
<dbReference type="InterPro" id="IPR010317">
    <property type="entry name" value="WxLIP_PGBD"/>
</dbReference>
<dbReference type="Pfam" id="PF11797">
    <property type="entry name" value="WxLIP_HBD"/>
    <property type="match status" value="1"/>
</dbReference>
<keyword evidence="1" id="KW-0812">Transmembrane</keyword>
<dbReference type="AlphaFoldDB" id="A0A0R1LPF9"/>
<dbReference type="Proteomes" id="UP000051955">
    <property type="component" value="Unassembled WGS sequence"/>
</dbReference>
<dbReference type="PATRIC" id="fig|1423715.3.peg.597"/>
<dbReference type="STRING" id="1423715.FD25_GL000571"/>
<evidence type="ECO:0000313" key="4">
    <source>
        <dbReference type="EMBL" id="KRK94601.1"/>
    </source>
</evidence>
<dbReference type="InterPro" id="IPR021759">
    <property type="entry name" value="WxLIP_HBD"/>
</dbReference>
<gene>
    <name evidence="4" type="ORF">FD25_GL000571</name>
</gene>
<name>A0A0R1LPF9_9LACO</name>
<dbReference type="EMBL" id="AZDV01000026">
    <property type="protein sequence ID" value="KRK94601.1"/>
    <property type="molecule type" value="Genomic_DNA"/>
</dbReference>
<keyword evidence="1" id="KW-1133">Transmembrane helix</keyword>
<comment type="caution">
    <text evidence="4">The sequence shown here is derived from an EMBL/GenBank/DDBJ whole genome shotgun (WGS) entry which is preliminary data.</text>
</comment>
<feature type="domain" description="WxL Interacting Protein host binding" evidence="3">
    <location>
        <begin position="172"/>
        <end position="307"/>
    </location>
</feature>
<organism evidence="4 5">
    <name type="scientific">Levilactobacillus acidifarinae DSM 19394 = JCM 15949</name>
    <dbReference type="NCBI Taxonomy" id="1423715"/>
    <lineage>
        <taxon>Bacteria</taxon>
        <taxon>Bacillati</taxon>
        <taxon>Bacillota</taxon>
        <taxon>Bacilli</taxon>
        <taxon>Lactobacillales</taxon>
        <taxon>Lactobacillaceae</taxon>
        <taxon>Levilactobacillus</taxon>
    </lineage>
</organism>